<dbReference type="EMBL" id="PDLO01000007">
    <property type="protein sequence ID" value="PHK97681.1"/>
    <property type="molecule type" value="Genomic_DNA"/>
</dbReference>
<gene>
    <name evidence="1" type="ORF">CGL56_14725</name>
</gene>
<comment type="caution">
    <text evidence="1">The sequence shown here is derived from an EMBL/GenBank/DDBJ whole genome shotgun (WGS) entry which is preliminary data.</text>
</comment>
<name>A0A2G0CCI5_9BACT</name>
<protein>
    <submittedName>
        <fullName evidence="1">Uncharacterized protein</fullName>
    </submittedName>
</protein>
<organism evidence="1 2">
    <name type="scientific">Neolewinella marina</name>
    <dbReference type="NCBI Taxonomy" id="438751"/>
    <lineage>
        <taxon>Bacteria</taxon>
        <taxon>Pseudomonadati</taxon>
        <taxon>Bacteroidota</taxon>
        <taxon>Saprospiria</taxon>
        <taxon>Saprospirales</taxon>
        <taxon>Lewinellaceae</taxon>
        <taxon>Neolewinella</taxon>
    </lineage>
</organism>
<dbReference type="Proteomes" id="UP000226437">
    <property type="component" value="Unassembled WGS sequence"/>
</dbReference>
<sequence length="340" mass="39409">MNEAKQSYQQQFFERLSTRFTSRSALVQAVAEDLHVGRDAVYRRLRGDTALTADEMMHLAAIYQLRTDLGGSSKERVPSLRYPEDRRPITNEFDHFVQLHSRWEQLKRLPGASFDLASPELPIYYELSTPVLRAFKIFMFGITTWNLAKWKHLDFSTDLIDASLHRLVEDTIRDHYSIPARELWSIGVLDVTLRQVNYMAQIGKFADPKDQERIFIELHKIVDHLEAMVRTGKRFPLGEGPGPRSTDFRVYHNELSNTSNVVLVKSRLRPFLFTTLVNPNYVATSDRELCEEAQQWFDNLVEHGNALHAEAGKYAAQYFGYLRGLIRHHEQRSKVGHSVF</sequence>
<evidence type="ECO:0000313" key="2">
    <source>
        <dbReference type="Proteomes" id="UP000226437"/>
    </source>
</evidence>
<keyword evidence="2" id="KW-1185">Reference proteome</keyword>
<reference evidence="1 2" key="1">
    <citation type="submission" date="2017-10" db="EMBL/GenBank/DDBJ databases">
        <title>The draft genome sequence of Lewinella marina KCTC 32374.</title>
        <authorList>
            <person name="Wang K."/>
        </authorList>
    </citation>
    <scope>NUCLEOTIDE SEQUENCE [LARGE SCALE GENOMIC DNA]</scope>
    <source>
        <strain evidence="1 2">MKG-38</strain>
    </source>
</reference>
<dbReference type="RefSeq" id="WP_099107335.1">
    <property type="nucleotide sequence ID" value="NZ_JAATJF010000005.1"/>
</dbReference>
<accession>A0A2G0CCI5</accession>
<proteinExistence type="predicted"/>
<dbReference type="OrthoDB" id="1098026at2"/>
<evidence type="ECO:0000313" key="1">
    <source>
        <dbReference type="EMBL" id="PHK97681.1"/>
    </source>
</evidence>
<dbReference type="AlphaFoldDB" id="A0A2G0CCI5"/>